<comment type="caution">
    <text evidence="2">The sequence shown here is derived from an EMBL/GenBank/DDBJ whole genome shotgun (WGS) entry which is preliminary data.</text>
</comment>
<feature type="region of interest" description="Disordered" evidence="1">
    <location>
        <begin position="167"/>
        <end position="195"/>
    </location>
</feature>
<dbReference type="Proteomes" id="UP000626109">
    <property type="component" value="Unassembled WGS sequence"/>
</dbReference>
<evidence type="ECO:0000313" key="3">
    <source>
        <dbReference type="Proteomes" id="UP000626109"/>
    </source>
</evidence>
<accession>A0A813JTM0</accession>
<feature type="compositionally biased region" description="Low complexity" evidence="1">
    <location>
        <begin position="78"/>
        <end position="103"/>
    </location>
</feature>
<feature type="non-terminal residue" evidence="2">
    <location>
        <position position="1"/>
    </location>
</feature>
<dbReference type="EMBL" id="CAJNNW010026086">
    <property type="protein sequence ID" value="CAE8682601.1"/>
    <property type="molecule type" value="Genomic_DNA"/>
</dbReference>
<evidence type="ECO:0000313" key="2">
    <source>
        <dbReference type="EMBL" id="CAE8682601.1"/>
    </source>
</evidence>
<proteinExistence type="predicted"/>
<name>A0A813JTM0_POLGL</name>
<evidence type="ECO:0000256" key="1">
    <source>
        <dbReference type="SAM" id="MobiDB-lite"/>
    </source>
</evidence>
<feature type="compositionally biased region" description="Low complexity" evidence="1">
    <location>
        <begin position="167"/>
        <end position="176"/>
    </location>
</feature>
<gene>
    <name evidence="2" type="ORF">PGLA2088_LOCUS23029</name>
</gene>
<reference evidence="2" key="1">
    <citation type="submission" date="2021-02" db="EMBL/GenBank/DDBJ databases">
        <authorList>
            <person name="Dougan E. K."/>
            <person name="Rhodes N."/>
            <person name="Thang M."/>
            <person name="Chan C."/>
        </authorList>
    </citation>
    <scope>NUCLEOTIDE SEQUENCE</scope>
</reference>
<dbReference type="AlphaFoldDB" id="A0A813JTM0"/>
<sequence length="505" mass="56812">ASILAKLYSLLKRLSPPARRHVLSETFSESQRRALEFWAKDFLRQGDLGKRPGGTCEGQSTGQEQTCVARQKEDEVSDLSSSESSSSHRPNSGLVNSSNSNDNSVVELGAFDEYISEDELELLAIGDGPFRSEDADVEMTEGVGNHSGGERPQTQDAAFEDGTTATATTATTTTQDADTEDGAPQARRNPTGKTAVRGISTHAYANRYYYRTSIWIENIIVRSRDVKELSIAVEYLMVLTTMKHAVSENTTSSLDERLQSALACALKEHGKTVEEIGLRWCFCFRQSFWVGRLQLKTPQIRSVNALVDAWRRLAPFHVQSQRGRGSVLWRCGLVELEERWRAFKVVFSEVCEENGACRETVLATLDSLAQGGLRHREEMCQFWEQEHMTQEDRFCLLRNLRRNQKEGKSKLTPQERQEQRNGRLLRRIGLWLERFGRLVVREATQAARHAARTALAKRAASREAGRTAQRQRKERWKQMNRKDLTMADFLGGARFGSGAGSSQSG</sequence>
<feature type="region of interest" description="Disordered" evidence="1">
    <location>
        <begin position="454"/>
        <end position="482"/>
    </location>
</feature>
<protein>
    <submittedName>
        <fullName evidence="2">Uncharacterized protein</fullName>
    </submittedName>
</protein>
<feature type="compositionally biased region" description="Polar residues" evidence="1">
    <location>
        <begin position="57"/>
        <end position="68"/>
    </location>
</feature>
<feature type="region of interest" description="Disordered" evidence="1">
    <location>
        <begin position="49"/>
        <end position="103"/>
    </location>
</feature>
<organism evidence="2 3">
    <name type="scientific">Polarella glacialis</name>
    <name type="common">Dinoflagellate</name>
    <dbReference type="NCBI Taxonomy" id="89957"/>
    <lineage>
        <taxon>Eukaryota</taxon>
        <taxon>Sar</taxon>
        <taxon>Alveolata</taxon>
        <taxon>Dinophyceae</taxon>
        <taxon>Suessiales</taxon>
        <taxon>Suessiaceae</taxon>
        <taxon>Polarella</taxon>
    </lineage>
</organism>